<gene>
    <name evidence="11" type="ORF">M408DRAFT_253234</name>
</gene>
<proteinExistence type="inferred from homology"/>
<reference evidence="11 12" key="1">
    <citation type="submission" date="2014-04" db="EMBL/GenBank/DDBJ databases">
        <authorList>
            <consortium name="DOE Joint Genome Institute"/>
            <person name="Kuo A."/>
            <person name="Zuccaro A."/>
            <person name="Kohler A."/>
            <person name="Nagy L.G."/>
            <person name="Floudas D."/>
            <person name="Copeland A."/>
            <person name="Barry K.W."/>
            <person name="Cichocki N."/>
            <person name="Veneault-Fourrey C."/>
            <person name="LaButti K."/>
            <person name="Lindquist E.A."/>
            <person name="Lipzen A."/>
            <person name="Lundell T."/>
            <person name="Morin E."/>
            <person name="Murat C."/>
            <person name="Sun H."/>
            <person name="Tunlid A."/>
            <person name="Henrissat B."/>
            <person name="Grigoriev I.V."/>
            <person name="Hibbett D.S."/>
            <person name="Martin F."/>
            <person name="Nordberg H.P."/>
            <person name="Cantor M.N."/>
            <person name="Hua S.X."/>
        </authorList>
    </citation>
    <scope>NUCLEOTIDE SEQUENCE [LARGE SCALE GENOMIC DNA]</scope>
    <source>
        <strain evidence="11 12">MAFF 305830</strain>
    </source>
</reference>
<dbReference type="PANTHER" id="PTHR15641:SF1">
    <property type="entry name" value="ELONGATOR COMPLEX PROTEIN 5"/>
    <property type="match status" value="1"/>
</dbReference>
<feature type="compositionally biased region" description="Acidic residues" evidence="9">
    <location>
        <begin position="261"/>
        <end position="277"/>
    </location>
</feature>
<dbReference type="GO" id="GO:0002098">
    <property type="term" value="P:tRNA wobble uridine modification"/>
    <property type="evidence" value="ECO:0007669"/>
    <property type="project" value="InterPro"/>
</dbReference>
<comment type="subcellular location">
    <subcellularLocation>
        <location evidence="2">Cytoplasm</location>
    </subcellularLocation>
    <subcellularLocation>
        <location evidence="1">Nucleus</location>
    </subcellularLocation>
</comment>
<evidence type="ECO:0000256" key="7">
    <source>
        <dbReference type="ARBA" id="ARBA00022694"/>
    </source>
</evidence>
<name>A0A0C3AWB5_SERVB</name>
<dbReference type="GO" id="GO:0033588">
    <property type="term" value="C:elongator holoenzyme complex"/>
    <property type="evidence" value="ECO:0007669"/>
    <property type="project" value="InterPro"/>
</dbReference>
<dbReference type="InterPro" id="IPR019519">
    <property type="entry name" value="Elp5"/>
</dbReference>
<feature type="region of interest" description="Disordered" evidence="9">
    <location>
        <begin position="240"/>
        <end position="277"/>
    </location>
</feature>
<reference evidence="12" key="2">
    <citation type="submission" date="2015-01" db="EMBL/GenBank/DDBJ databases">
        <title>Evolutionary Origins and Diversification of the Mycorrhizal Mutualists.</title>
        <authorList>
            <consortium name="DOE Joint Genome Institute"/>
            <consortium name="Mycorrhizal Genomics Consortium"/>
            <person name="Kohler A."/>
            <person name="Kuo A."/>
            <person name="Nagy L.G."/>
            <person name="Floudas D."/>
            <person name="Copeland A."/>
            <person name="Barry K.W."/>
            <person name="Cichocki N."/>
            <person name="Veneault-Fourrey C."/>
            <person name="LaButti K."/>
            <person name="Lindquist E.A."/>
            <person name="Lipzen A."/>
            <person name="Lundell T."/>
            <person name="Morin E."/>
            <person name="Murat C."/>
            <person name="Riley R."/>
            <person name="Ohm R."/>
            <person name="Sun H."/>
            <person name="Tunlid A."/>
            <person name="Henrissat B."/>
            <person name="Grigoriev I.V."/>
            <person name="Hibbett D.S."/>
            <person name="Martin F."/>
        </authorList>
    </citation>
    <scope>NUCLEOTIDE SEQUENCE [LARGE SCALE GENOMIC DNA]</scope>
    <source>
        <strain evidence="12">MAFF 305830</strain>
    </source>
</reference>
<evidence type="ECO:0000256" key="4">
    <source>
        <dbReference type="ARBA" id="ARBA00009567"/>
    </source>
</evidence>
<dbReference type="Pfam" id="PF10483">
    <property type="entry name" value="Elong_Iki1"/>
    <property type="match status" value="1"/>
</dbReference>
<keyword evidence="8" id="KW-0539">Nucleus</keyword>
<protein>
    <recommendedName>
        <fullName evidence="5">Elongator complex protein 5</fullName>
    </recommendedName>
</protein>
<dbReference type="GO" id="GO:0000049">
    <property type="term" value="F:tRNA binding"/>
    <property type="evidence" value="ECO:0007669"/>
    <property type="project" value="TreeGrafter"/>
</dbReference>
<dbReference type="GO" id="GO:0005634">
    <property type="term" value="C:nucleus"/>
    <property type="evidence" value="ECO:0007669"/>
    <property type="project" value="UniProtKB-SubCell"/>
</dbReference>
<feature type="signal peptide" evidence="10">
    <location>
        <begin position="1"/>
        <end position="20"/>
    </location>
</feature>
<dbReference type="EMBL" id="KN824335">
    <property type="protein sequence ID" value="KIM23551.1"/>
    <property type="molecule type" value="Genomic_DNA"/>
</dbReference>
<dbReference type="Proteomes" id="UP000054097">
    <property type="component" value="Unassembled WGS sequence"/>
</dbReference>
<accession>A0A0C3AWB5</accession>
<comment type="pathway">
    <text evidence="3">tRNA modification; 5-methoxycarbonylmethyl-2-thiouridine-tRNA biosynthesis.</text>
</comment>
<evidence type="ECO:0000256" key="1">
    <source>
        <dbReference type="ARBA" id="ARBA00004123"/>
    </source>
</evidence>
<evidence type="ECO:0000256" key="2">
    <source>
        <dbReference type="ARBA" id="ARBA00004496"/>
    </source>
</evidence>
<evidence type="ECO:0000256" key="9">
    <source>
        <dbReference type="SAM" id="MobiDB-lite"/>
    </source>
</evidence>
<comment type="similarity">
    <text evidence="4">Belongs to the ELP5 family.</text>
</comment>
<feature type="chain" id="PRO_5002161395" description="Elongator complex protein 5" evidence="10">
    <location>
        <begin position="21"/>
        <end position="277"/>
    </location>
</feature>
<organism evidence="11 12">
    <name type="scientific">Serendipita vermifera MAFF 305830</name>
    <dbReference type="NCBI Taxonomy" id="933852"/>
    <lineage>
        <taxon>Eukaryota</taxon>
        <taxon>Fungi</taxon>
        <taxon>Dikarya</taxon>
        <taxon>Basidiomycota</taxon>
        <taxon>Agaricomycotina</taxon>
        <taxon>Agaricomycetes</taxon>
        <taxon>Sebacinales</taxon>
        <taxon>Serendipitaceae</taxon>
        <taxon>Serendipita</taxon>
    </lineage>
</organism>
<dbReference type="AlphaFoldDB" id="A0A0C3AWB5"/>
<keyword evidence="12" id="KW-1185">Reference proteome</keyword>
<dbReference type="HOGENOM" id="CLU_069162_0_0_1"/>
<evidence type="ECO:0000256" key="10">
    <source>
        <dbReference type="SAM" id="SignalP"/>
    </source>
</evidence>
<keyword evidence="7" id="KW-0819">tRNA processing</keyword>
<evidence type="ECO:0000256" key="8">
    <source>
        <dbReference type="ARBA" id="ARBA00023242"/>
    </source>
</evidence>
<evidence type="ECO:0000256" key="3">
    <source>
        <dbReference type="ARBA" id="ARBA00005043"/>
    </source>
</evidence>
<evidence type="ECO:0000313" key="11">
    <source>
        <dbReference type="EMBL" id="KIM23551.1"/>
    </source>
</evidence>
<dbReference type="PANTHER" id="PTHR15641">
    <property type="entry name" value="ELONGATOR COMPLEX PROTEIN 5"/>
    <property type="match status" value="1"/>
</dbReference>
<evidence type="ECO:0000256" key="5">
    <source>
        <dbReference type="ARBA" id="ARBA00020264"/>
    </source>
</evidence>
<sequence length="277" mass="30058">MPSRLVGWSYFSWCLGLTGGRVVSASQAVTMIIDSVDTMATDTDSDSVTLQLLHDLTETIKSRKAPGRLVLSITSTSSLLPHLLTPTFSQALTHARLYDPSLLLHMHRVFLLAPPPLTPVPKFYSVFTPFVHRARRETESLVFGAEVSTVGSVEGETVVEVTVRSSGSKRTGGVERALEGWKLSSGPCTLEQLESLVSCFQTVQGVTIQKAAQDPTQNLSFNLNLTVEQQASRAQVPLPYAHTGEGSVSTASAPTIYYDPDSADDFDDEDPDEDLDL</sequence>
<evidence type="ECO:0000313" key="12">
    <source>
        <dbReference type="Proteomes" id="UP000054097"/>
    </source>
</evidence>
<keyword evidence="6" id="KW-0963">Cytoplasm</keyword>
<keyword evidence="10" id="KW-0732">Signal</keyword>
<dbReference type="UniPathway" id="UPA00988"/>
<evidence type="ECO:0000256" key="6">
    <source>
        <dbReference type="ARBA" id="ARBA00022490"/>
    </source>
</evidence>
<dbReference type="OrthoDB" id="166907at2759"/>
<dbReference type="GO" id="GO:0005829">
    <property type="term" value="C:cytosol"/>
    <property type="evidence" value="ECO:0007669"/>
    <property type="project" value="TreeGrafter"/>
</dbReference>
<dbReference type="STRING" id="933852.A0A0C3AWB5"/>